<evidence type="ECO:0000256" key="1">
    <source>
        <dbReference type="ARBA" id="ARBA00004167"/>
    </source>
</evidence>
<keyword evidence="14" id="KW-1185">Reference proteome</keyword>
<dbReference type="FunFam" id="3.80.10.10:FF:000069">
    <property type="entry name" value="leucine-rich repeat-containing protein 3B"/>
    <property type="match status" value="1"/>
</dbReference>
<evidence type="ECO:0000313" key="13">
    <source>
        <dbReference type="EMBL" id="KAK7814907.1"/>
    </source>
</evidence>
<evidence type="ECO:0000256" key="2">
    <source>
        <dbReference type="ARBA" id="ARBA00022614"/>
    </source>
</evidence>
<evidence type="ECO:0000256" key="6">
    <source>
        <dbReference type="ARBA" id="ARBA00022989"/>
    </source>
</evidence>
<feature type="region of interest" description="Disordered" evidence="10">
    <location>
        <begin position="81"/>
        <end position="105"/>
    </location>
</feature>
<dbReference type="Proteomes" id="UP001488838">
    <property type="component" value="Unassembled WGS sequence"/>
</dbReference>
<name>A0AAW0IKW0_MYOGA</name>
<dbReference type="SMART" id="SM00013">
    <property type="entry name" value="LRRNT"/>
    <property type="match status" value="1"/>
</dbReference>
<keyword evidence="3 11" id="KW-0812">Transmembrane</keyword>
<keyword evidence="5" id="KW-0677">Repeat</keyword>
<evidence type="ECO:0000256" key="4">
    <source>
        <dbReference type="ARBA" id="ARBA00022729"/>
    </source>
</evidence>
<feature type="domain" description="LRRNT" evidence="12">
    <location>
        <begin position="171"/>
        <end position="207"/>
    </location>
</feature>
<proteinExistence type="inferred from homology"/>
<comment type="caution">
    <text evidence="13">The sequence shown here is derived from an EMBL/GenBank/DDBJ whole genome shotgun (WGS) entry which is preliminary data.</text>
</comment>
<protein>
    <recommendedName>
        <fullName evidence="9">Leucine-rich repeat-containing protein 3</fullName>
    </recommendedName>
</protein>
<dbReference type="SMART" id="SM00369">
    <property type="entry name" value="LRR_TYP"/>
    <property type="match status" value="3"/>
</dbReference>
<evidence type="ECO:0000256" key="8">
    <source>
        <dbReference type="ARBA" id="ARBA00049658"/>
    </source>
</evidence>
<evidence type="ECO:0000313" key="14">
    <source>
        <dbReference type="Proteomes" id="UP001488838"/>
    </source>
</evidence>
<evidence type="ECO:0000256" key="10">
    <source>
        <dbReference type="SAM" id="MobiDB-lite"/>
    </source>
</evidence>
<dbReference type="InterPro" id="IPR050541">
    <property type="entry name" value="LRR_TM_domain-containing"/>
</dbReference>
<accession>A0AAW0IKW0</accession>
<dbReference type="PANTHER" id="PTHR24369:SF170">
    <property type="entry name" value="LEUCINE-RICH REPEAT-CONTAINING PROTEIN 3"/>
    <property type="match status" value="1"/>
</dbReference>
<feature type="region of interest" description="Disordered" evidence="10">
    <location>
        <begin position="1"/>
        <end position="35"/>
    </location>
</feature>
<evidence type="ECO:0000256" key="3">
    <source>
        <dbReference type="ARBA" id="ARBA00022692"/>
    </source>
</evidence>
<sequence>QGPSPPGPSHQGPAPTTRNPAPLASPLLFQTLPPRSPFSCRPLPYLEGPHPSLPGLPASSLYWPLGGRGAGRRGTGRALVGLRKARKAQSSHGRSDLRPLGSSVSEDTEFVLDDCLQRGEGHSPANPSREALPGSGGGKMGPRGRQSPLSPLAPSQGSCFFILFCLRLGASCPQACQCPDHAGAVAVHCSSRGLQEIPRDIPADTVLLKLDANRISRVPNGAFQNLPQLRELDLSHNAIEAIGPAAFSGLAGGLRLLDLSHNRIRRIPKDALGKLSAKIRLSHNPLHCECALQEALWELKLDPDSVDEIACHTSAQEQFVGKPLIQVLDSGASFCSTHRKTTDVAMLVTMFCWFTMVIAYVVYYVRHNQEDARRHLEYLKSLPSAPVSKDPLSPVP</sequence>
<dbReference type="Pfam" id="PF01462">
    <property type="entry name" value="LRRNT"/>
    <property type="match status" value="1"/>
</dbReference>
<dbReference type="Pfam" id="PF00560">
    <property type="entry name" value="LRR_1"/>
    <property type="match status" value="1"/>
</dbReference>
<keyword evidence="4" id="KW-0732">Signal</keyword>
<dbReference type="SUPFAM" id="SSF52058">
    <property type="entry name" value="L domain-like"/>
    <property type="match status" value="1"/>
</dbReference>
<comment type="similarity">
    <text evidence="8">Belongs to the LRRC3 family.</text>
</comment>
<organism evidence="13 14">
    <name type="scientific">Myodes glareolus</name>
    <name type="common">Bank vole</name>
    <name type="synonym">Clethrionomys glareolus</name>
    <dbReference type="NCBI Taxonomy" id="447135"/>
    <lineage>
        <taxon>Eukaryota</taxon>
        <taxon>Metazoa</taxon>
        <taxon>Chordata</taxon>
        <taxon>Craniata</taxon>
        <taxon>Vertebrata</taxon>
        <taxon>Euteleostomi</taxon>
        <taxon>Mammalia</taxon>
        <taxon>Eutheria</taxon>
        <taxon>Euarchontoglires</taxon>
        <taxon>Glires</taxon>
        <taxon>Rodentia</taxon>
        <taxon>Myomorpha</taxon>
        <taxon>Muroidea</taxon>
        <taxon>Cricetidae</taxon>
        <taxon>Arvicolinae</taxon>
        <taxon>Myodes</taxon>
    </lineage>
</organism>
<evidence type="ECO:0000256" key="11">
    <source>
        <dbReference type="SAM" id="Phobius"/>
    </source>
</evidence>
<evidence type="ECO:0000256" key="7">
    <source>
        <dbReference type="ARBA" id="ARBA00023136"/>
    </source>
</evidence>
<dbReference type="EMBL" id="JBBHLL010000118">
    <property type="protein sequence ID" value="KAK7814907.1"/>
    <property type="molecule type" value="Genomic_DNA"/>
</dbReference>
<evidence type="ECO:0000256" key="5">
    <source>
        <dbReference type="ARBA" id="ARBA00022737"/>
    </source>
</evidence>
<dbReference type="PROSITE" id="PS51450">
    <property type="entry name" value="LRR"/>
    <property type="match status" value="2"/>
</dbReference>
<evidence type="ECO:0000259" key="12">
    <source>
        <dbReference type="SMART" id="SM00013"/>
    </source>
</evidence>
<keyword evidence="6 11" id="KW-1133">Transmembrane helix</keyword>
<reference evidence="13 14" key="1">
    <citation type="journal article" date="2023" name="bioRxiv">
        <title>Conserved and derived expression patterns and positive selection on dental genes reveal complex evolutionary context of ever-growing rodent molars.</title>
        <authorList>
            <person name="Calamari Z.T."/>
            <person name="Song A."/>
            <person name="Cohen E."/>
            <person name="Akter M."/>
            <person name="Roy R.D."/>
            <person name="Hallikas O."/>
            <person name="Christensen M.M."/>
            <person name="Li P."/>
            <person name="Marangoni P."/>
            <person name="Jernvall J."/>
            <person name="Klein O.D."/>
        </authorList>
    </citation>
    <scope>NUCLEOTIDE SEQUENCE [LARGE SCALE GENOMIC DNA]</scope>
    <source>
        <strain evidence="13">V071</strain>
    </source>
</reference>
<dbReference type="InterPro" id="IPR001611">
    <property type="entry name" value="Leu-rich_rpt"/>
</dbReference>
<comment type="subcellular location">
    <subcellularLocation>
        <location evidence="1">Membrane</location>
        <topology evidence="1">Single-pass membrane protein</topology>
    </subcellularLocation>
</comment>
<dbReference type="InterPro" id="IPR000372">
    <property type="entry name" value="LRRNT"/>
</dbReference>
<dbReference type="InterPro" id="IPR003591">
    <property type="entry name" value="Leu-rich_rpt_typical-subtyp"/>
</dbReference>
<feature type="non-terminal residue" evidence="13">
    <location>
        <position position="1"/>
    </location>
</feature>
<dbReference type="PANTHER" id="PTHR24369">
    <property type="entry name" value="ANTIGEN BSP, PUTATIVE-RELATED"/>
    <property type="match status" value="1"/>
</dbReference>
<keyword evidence="7 11" id="KW-0472">Membrane</keyword>
<feature type="region of interest" description="Disordered" evidence="10">
    <location>
        <begin position="117"/>
        <end position="150"/>
    </location>
</feature>
<dbReference type="GO" id="GO:0005886">
    <property type="term" value="C:plasma membrane"/>
    <property type="evidence" value="ECO:0007669"/>
    <property type="project" value="TreeGrafter"/>
</dbReference>
<feature type="transmembrane region" description="Helical" evidence="11">
    <location>
        <begin position="344"/>
        <end position="365"/>
    </location>
</feature>
<dbReference type="Gene3D" id="3.80.10.10">
    <property type="entry name" value="Ribonuclease Inhibitor"/>
    <property type="match status" value="1"/>
</dbReference>
<dbReference type="Pfam" id="PF13855">
    <property type="entry name" value="LRR_8"/>
    <property type="match status" value="1"/>
</dbReference>
<dbReference type="AlphaFoldDB" id="A0AAW0IKW0"/>
<evidence type="ECO:0000256" key="9">
    <source>
        <dbReference type="ARBA" id="ARBA00049749"/>
    </source>
</evidence>
<dbReference type="InterPro" id="IPR032675">
    <property type="entry name" value="LRR_dom_sf"/>
</dbReference>
<gene>
    <name evidence="13" type="ORF">U0070_026408</name>
</gene>
<keyword evidence="2" id="KW-0433">Leucine-rich repeat</keyword>